<dbReference type="InterPro" id="IPR008271">
    <property type="entry name" value="Ser/Thr_kinase_AS"/>
</dbReference>
<feature type="region of interest" description="Disordered" evidence="8">
    <location>
        <begin position="288"/>
        <end position="394"/>
    </location>
</feature>
<evidence type="ECO:0000256" key="4">
    <source>
        <dbReference type="ARBA" id="ARBA00022777"/>
    </source>
</evidence>
<comment type="activity regulation">
    <text evidence="7">Activated by threonine and tyrosine phosphorylation.</text>
</comment>
<proteinExistence type="inferred from homology"/>
<feature type="compositionally biased region" description="Basic and acidic residues" evidence="8">
    <location>
        <begin position="552"/>
        <end position="571"/>
    </location>
</feature>
<dbReference type="EC" id="2.7.11.24" evidence="7"/>
<feature type="region of interest" description="Disordered" evidence="8">
    <location>
        <begin position="529"/>
        <end position="581"/>
    </location>
</feature>
<keyword evidence="3 6" id="KW-0547">Nucleotide-binding</keyword>
<dbReference type="PROSITE" id="PS50011">
    <property type="entry name" value="PROTEIN_KINASE_DOM"/>
    <property type="match status" value="1"/>
</dbReference>
<name>A0ABQ5K4L8_9EUKA</name>
<feature type="compositionally biased region" description="Polar residues" evidence="8">
    <location>
        <begin position="297"/>
        <end position="313"/>
    </location>
</feature>
<dbReference type="InterPro" id="IPR050117">
    <property type="entry name" value="MAPK"/>
</dbReference>
<keyword evidence="11" id="KW-1185">Reference proteome</keyword>
<evidence type="ECO:0000256" key="5">
    <source>
        <dbReference type="ARBA" id="ARBA00022840"/>
    </source>
</evidence>
<evidence type="ECO:0000256" key="7">
    <source>
        <dbReference type="RuleBase" id="RU361165"/>
    </source>
</evidence>
<comment type="catalytic activity">
    <reaction evidence="7">
        <text>L-threonyl-[protein] + ATP = O-phospho-L-threonyl-[protein] + ADP + H(+)</text>
        <dbReference type="Rhea" id="RHEA:46608"/>
        <dbReference type="Rhea" id="RHEA-COMP:11060"/>
        <dbReference type="Rhea" id="RHEA-COMP:11605"/>
        <dbReference type="ChEBI" id="CHEBI:15378"/>
        <dbReference type="ChEBI" id="CHEBI:30013"/>
        <dbReference type="ChEBI" id="CHEBI:30616"/>
        <dbReference type="ChEBI" id="CHEBI:61977"/>
        <dbReference type="ChEBI" id="CHEBI:456216"/>
        <dbReference type="EC" id="2.7.11.24"/>
    </reaction>
</comment>
<dbReference type="GO" id="GO:0016301">
    <property type="term" value="F:kinase activity"/>
    <property type="evidence" value="ECO:0007669"/>
    <property type="project" value="UniProtKB-KW"/>
</dbReference>
<dbReference type="PANTHER" id="PTHR24055">
    <property type="entry name" value="MITOGEN-ACTIVATED PROTEIN KINASE"/>
    <property type="match status" value="1"/>
</dbReference>
<feature type="compositionally biased region" description="Basic residues" evidence="8">
    <location>
        <begin position="333"/>
        <end position="371"/>
    </location>
</feature>
<feature type="compositionally biased region" description="Basic and acidic residues" evidence="8">
    <location>
        <begin position="316"/>
        <end position="332"/>
    </location>
</feature>
<dbReference type="PROSITE" id="PS00107">
    <property type="entry name" value="PROTEIN_KINASE_ATP"/>
    <property type="match status" value="1"/>
</dbReference>
<dbReference type="InterPro" id="IPR003527">
    <property type="entry name" value="MAP_kinase_CS"/>
</dbReference>
<dbReference type="Gene3D" id="1.10.510.10">
    <property type="entry name" value="Transferase(Phosphotransferase) domain 1"/>
    <property type="match status" value="2"/>
</dbReference>
<feature type="binding site" evidence="6">
    <location>
        <position position="42"/>
    </location>
    <ligand>
        <name>ATP</name>
        <dbReference type="ChEBI" id="CHEBI:30616"/>
    </ligand>
</feature>
<protein>
    <recommendedName>
        <fullName evidence="7">Mitogen-activated protein kinase</fullName>
        <ecNumber evidence="7">2.7.11.24</ecNumber>
    </recommendedName>
</protein>
<comment type="similarity">
    <text evidence="7">Belongs to the protein kinase superfamily. Ser/Thr protein kinase family. MAP kinase subfamily.</text>
</comment>
<keyword evidence="5 6" id="KW-0067">ATP-binding</keyword>
<evidence type="ECO:0000256" key="1">
    <source>
        <dbReference type="ARBA" id="ARBA00022527"/>
    </source>
</evidence>
<accession>A0ABQ5K4L8</accession>
<dbReference type="EMBL" id="BQXS01000025">
    <property type="protein sequence ID" value="GKT27528.1"/>
    <property type="molecule type" value="Genomic_DNA"/>
</dbReference>
<evidence type="ECO:0000259" key="9">
    <source>
        <dbReference type="PROSITE" id="PS50011"/>
    </source>
</evidence>
<dbReference type="Pfam" id="PF00069">
    <property type="entry name" value="Pkinase"/>
    <property type="match status" value="1"/>
</dbReference>
<evidence type="ECO:0000256" key="6">
    <source>
        <dbReference type="PROSITE-ProRule" id="PRU10141"/>
    </source>
</evidence>
<evidence type="ECO:0000256" key="2">
    <source>
        <dbReference type="ARBA" id="ARBA00022679"/>
    </source>
</evidence>
<gene>
    <name evidence="10" type="ORF">ADUPG1_000071</name>
</gene>
<dbReference type="SMART" id="SM00220">
    <property type="entry name" value="S_TKc"/>
    <property type="match status" value="1"/>
</dbReference>
<dbReference type="InterPro" id="IPR017441">
    <property type="entry name" value="Protein_kinase_ATP_BS"/>
</dbReference>
<dbReference type="PROSITE" id="PS00108">
    <property type="entry name" value="PROTEIN_KINASE_ST"/>
    <property type="match status" value="1"/>
</dbReference>
<comment type="cofactor">
    <cofactor evidence="7">
        <name>Mg(2+)</name>
        <dbReference type="ChEBI" id="CHEBI:18420"/>
    </cofactor>
</comment>
<dbReference type="InterPro" id="IPR000719">
    <property type="entry name" value="Prot_kinase_dom"/>
</dbReference>
<keyword evidence="2 7" id="KW-0808">Transferase</keyword>
<evidence type="ECO:0000256" key="3">
    <source>
        <dbReference type="ARBA" id="ARBA00022741"/>
    </source>
</evidence>
<keyword evidence="4 7" id="KW-0418">Kinase</keyword>
<dbReference type="SUPFAM" id="SSF56112">
    <property type="entry name" value="Protein kinase-like (PK-like)"/>
    <property type="match status" value="1"/>
</dbReference>
<feature type="domain" description="Protein kinase" evidence="9">
    <location>
        <begin position="13"/>
        <end position="473"/>
    </location>
</feature>
<evidence type="ECO:0000256" key="8">
    <source>
        <dbReference type="SAM" id="MobiDB-lite"/>
    </source>
</evidence>
<dbReference type="Proteomes" id="UP001057375">
    <property type="component" value="Unassembled WGS sequence"/>
</dbReference>
<comment type="caution">
    <text evidence="10">The sequence shown here is derived from an EMBL/GenBank/DDBJ whole genome shotgun (WGS) entry which is preliminary data.</text>
</comment>
<reference evidence="10" key="1">
    <citation type="submission" date="2022-03" db="EMBL/GenBank/DDBJ databases">
        <title>Draft genome sequence of Aduncisulcus paluster, a free-living microaerophilic Fornicata.</title>
        <authorList>
            <person name="Yuyama I."/>
            <person name="Kume K."/>
            <person name="Tamura T."/>
            <person name="Inagaki Y."/>
            <person name="Hashimoto T."/>
        </authorList>
    </citation>
    <scope>NUCLEOTIDE SEQUENCE</scope>
    <source>
        <strain evidence="10">NY0171</strain>
    </source>
</reference>
<keyword evidence="7" id="KW-0460">Magnesium</keyword>
<keyword evidence="1 7" id="KW-0723">Serine/threonine-protein kinase</keyword>
<dbReference type="Gene3D" id="3.30.200.20">
    <property type="entry name" value="Phosphorylase Kinase, domain 1"/>
    <property type="match status" value="1"/>
</dbReference>
<feature type="compositionally biased region" description="Basic residues" evidence="8">
    <location>
        <begin position="572"/>
        <end position="581"/>
    </location>
</feature>
<dbReference type="PROSITE" id="PS01351">
    <property type="entry name" value="MAPK"/>
    <property type="match status" value="1"/>
</dbReference>
<feature type="compositionally biased region" description="Low complexity" evidence="8">
    <location>
        <begin position="372"/>
        <end position="394"/>
    </location>
</feature>
<evidence type="ECO:0000313" key="11">
    <source>
        <dbReference type="Proteomes" id="UP001057375"/>
    </source>
</evidence>
<sequence length="581" mass="64889">MSFSVDKHILKRYQLISKIGKGAYGIVYKAKDRETSKLVALKKCIGVFENGTDAQRAYREVFYLKSLRHVNIISLLNIHTADNNRDLYLVFPYFPSDLHAVIRSDILQDIHIQYIIYQLFISVYYIHSGSVLHRDLKPSNILIDSDCAIKICDFGLARSVSQAFSGDSVPASLMTDYVATRWYRPPEILLGLQRYTLDVDMWAIGCIFAELLQGKPLFPGSCSLNQLTRIINVTGYPSDEIIKELDSPFVHSLLDALPVSVKPSYGRASRQRMSSSVSGSIKVSHARSCPGFDNHSDQLADTQVESKITQSTPFIRESDRKSMKHSSSDLHGHSHHHKSLHKTKSSGSLHHSRSRHSSHSHKSDLRRHHSHSTPSSTTVSPSGSQASSLSSSPLKHCSPSSLSSSFSVLPSIASNPELSARFAYCTPSIHLVRRLSLILSGASVEAIDLLARCLSFSPSHRIRAIDALHHPYVAVFARGEGTPEKPPLSLPVAPVPHLTAPLTVPISDDIKFTVDEYRQRVYKLVRKKEEEEKKMKRKRKEAVLKSTSARETSARREGRKLSKGKPKPDGSKKRKFISARE</sequence>
<evidence type="ECO:0000313" key="10">
    <source>
        <dbReference type="EMBL" id="GKT27528.1"/>
    </source>
</evidence>
<organism evidence="10 11">
    <name type="scientific">Aduncisulcus paluster</name>
    <dbReference type="NCBI Taxonomy" id="2918883"/>
    <lineage>
        <taxon>Eukaryota</taxon>
        <taxon>Metamonada</taxon>
        <taxon>Carpediemonas-like organisms</taxon>
        <taxon>Aduncisulcus</taxon>
    </lineage>
</organism>
<dbReference type="InterPro" id="IPR011009">
    <property type="entry name" value="Kinase-like_dom_sf"/>
</dbReference>